<protein>
    <recommendedName>
        <fullName evidence="1">Phage tail collar domain-containing protein</fullName>
    </recommendedName>
</protein>
<accession>A0ABX0GEL2</accession>
<name>A0ABX0GEL2_9GAMM</name>
<sequence>MWAKRYIYESGQRVYSPNNKPTAEDVGALPISSALSARVGNLIVNNASNFPTIEFEAKNKKIIGVEGTASDYLTIYANDAAGKRRYELLTPQKHGTLATLDDISAASNIPVGSPIPWPLPNAPAGYFTCNGQSFNKSIYPQLAAAYPSGTLPDLRGEFIRGWDDGRGVDTGRGILSWQPATGNTDTDVKIGTSNPSYRRAQYGIKETHPRNIAFNYIVRAA</sequence>
<dbReference type="Pfam" id="PF07484">
    <property type="entry name" value="Collar"/>
    <property type="match status" value="1"/>
</dbReference>
<dbReference type="EMBL" id="PUJU01000008">
    <property type="protein sequence ID" value="NHB87196.1"/>
    <property type="molecule type" value="Genomic_DNA"/>
</dbReference>
<dbReference type="InterPro" id="IPR037053">
    <property type="entry name" value="Phage_tail_collar_dom_sf"/>
</dbReference>
<proteinExistence type="predicted"/>
<keyword evidence="3" id="KW-1185">Reference proteome</keyword>
<dbReference type="PANTHER" id="PTHR35191:SF1">
    <property type="entry name" value="PROPHAGE SIDE TAIL FIBER PROTEIN HOMOLOG STFQ-RELATED"/>
    <property type="match status" value="1"/>
</dbReference>
<dbReference type="SUPFAM" id="SSF88874">
    <property type="entry name" value="Receptor-binding domain of short tail fibre protein gp12"/>
    <property type="match status" value="1"/>
</dbReference>
<dbReference type="Proteomes" id="UP000697802">
    <property type="component" value="Unassembled WGS sequence"/>
</dbReference>
<dbReference type="PANTHER" id="PTHR35191">
    <property type="entry name" value="PROPHAGE SIDE TAIL FIBER PROTEIN HOMOLOG STFQ-RELATED"/>
    <property type="match status" value="1"/>
</dbReference>
<evidence type="ECO:0000259" key="1">
    <source>
        <dbReference type="Pfam" id="PF07484"/>
    </source>
</evidence>
<gene>
    <name evidence="2" type="ORF">C5471_05505</name>
</gene>
<dbReference type="InterPro" id="IPR011083">
    <property type="entry name" value="Phage_tail_collar_dom"/>
</dbReference>
<organism evidence="2 3">
    <name type="scientific">Photorhabdus tasmaniensis</name>
    <dbReference type="NCBI Taxonomy" id="1004159"/>
    <lineage>
        <taxon>Bacteria</taxon>
        <taxon>Pseudomonadati</taxon>
        <taxon>Pseudomonadota</taxon>
        <taxon>Gammaproteobacteria</taxon>
        <taxon>Enterobacterales</taxon>
        <taxon>Morganellaceae</taxon>
        <taxon>Photorhabdus</taxon>
    </lineage>
</organism>
<evidence type="ECO:0000313" key="2">
    <source>
        <dbReference type="EMBL" id="NHB87196.1"/>
    </source>
</evidence>
<comment type="caution">
    <text evidence="2">The sequence shown here is derived from an EMBL/GenBank/DDBJ whole genome shotgun (WGS) entry which is preliminary data.</text>
</comment>
<feature type="domain" description="Phage tail collar" evidence="1">
    <location>
        <begin position="112"/>
        <end position="159"/>
    </location>
</feature>
<dbReference type="InterPro" id="IPR051934">
    <property type="entry name" value="Phage_Tail_Fiber_Structural"/>
</dbReference>
<dbReference type="Gene3D" id="3.90.1340.10">
    <property type="entry name" value="Phage tail collar domain"/>
    <property type="match status" value="1"/>
</dbReference>
<evidence type="ECO:0000313" key="3">
    <source>
        <dbReference type="Proteomes" id="UP000697802"/>
    </source>
</evidence>
<reference evidence="2 3" key="1">
    <citation type="submission" date="2018-02" db="EMBL/GenBank/DDBJ databases">
        <authorList>
            <person name="Machado R.A."/>
        </authorList>
    </citation>
    <scope>NUCLEOTIDE SEQUENCE [LARGE SCALE GENOMIC DNA]</scope>
    <source>
        <strain evidence="2 3">T327</strain>
    </source>
</reference>